<dbReference type="PANTHER" id="PTHR11988">
    <property type="entry name" value="THYROTROPH EMBRYONIC FACTOR RELATED"/>
    <property type="match status" value="1"/>
</dbReference>
<dbReference type="FunFam" id="1.20.5.170:FF:000025">
    <property type="entry name" value="nuclear factor interleukin-3-regulated protein-like"/>
    <property type="match status" value="1"/>
</dbReference>
<reference evidence="10" key="1">
    <citation type="submission" date="2020-01" db="EMBL/GenBank/DDBJ databases">
        <title>Draft genome sequence of the Termite Coptotermes fromosanus.</title>
        <authorList>
            <person name="Itakura S."/>
            <person name="Yosikawa Y."/>
            <person name="Umezawa K."/>
        </authorList>
    </citation>
    <scope>NUCLEOTIDE SEQUENCE [LARGE SCALE GENOMIC DNA]</scope>
</reference>
<dbReference type="InterPro" id="IPR040223">
    <property type="entry name" value="PAR_bZIP"/>
</dbReference>
<dbReference type="Proteomes" id="UP000502823">
    <property type="component" value="Unassembled WGS sequence"/>
</dbReference>
<proteinExistence type="inferred from homology"/>
<dbReference type="PROSITE" id="PS50217">
    <property type="entry name" value="BZIP"/>
    <property type="match status" value="1"/>
</dbReference>
<evidence type="ECO:0000256" key="5">
    <source>
        <dbReference type="ARBA" id="ARBA00023163"/>
    </source>
</evidence>
<comment type="caution">
    <text evidence="9">The sequence shown here is derived from an EMBL/GenBank/DDBJ whole genome shotgun (WGS) entry which is preliminary data.</text>
</comment>
<dbReference type="InterPro" id="IPR046347">
    <property type="entry name" value="bZIP_sf"/>
</dbReference>
<dbReference type="CDD" id="cd14695">
    <property type="entry name" value="bZIP_HLF"/>
    <property type="match status" value="1"/>
</dbReference>
<dbReference type="InterPro" id="IPR004827">
    <property type="entry name" value="bZIP"/>
</dbReference>
<protein>
    <recommendedName>
        <fullName evidence="8">BZIP domain-containing protein</fullName>
    </recommendedName>
</protein>
<keyword evidence="10" id="KW-1185">Reference proteome</keyword>
<evidence type="ECO:0000256" key="3">
    <source>
        <dbReference type="ARBA" id="ARBA00023015"/>
    </source>
</evidence>
<dbReference type="GO" id="GO:0000978">
    <property type="term" value="F:RNA polymerase II cis-regulatory region sequence-specific DNA binding"/>
    <property type="evidence" value="ECO:0007669"/>
    <property type="project" value="TreeGrafter"/>
</dbReference>
<gene>
    <name evidence="9" type="ORF">Cfor_12453</name>
</gene>
<dbReference type="Pfam" id="PF07716">
    <property type="entry name" value="bZIP_2"/>
    <property type="match status" value="1"/>
</dbReference>
<dbReference type="InParanoid" id="A0A6L2PW94"/>
<dbReference type="AlphaFoldDB" id="A0A6L2PW94"/>
<evidence type="ECO:0000256" key="7">
    <source>
        <dbReference type="SAM" id="MobiDB-lite"/>
    </source>
</evidence>
<sequence>MQLSDYRNPASLQFPALHCSEQAVDFSTPPSQQHPQDNDDVLDLSIRPRNETIVKEECCGLSCPCMSASRDHPSPSALDPYVSCPHAPSHTDAVNAYAQPPSTVLQASRPNSPPLFSRAFVVPSSSVISVQSTAAPSTSRDSLQIPFCPQYTFYRHTPSAESLSNLQLPLSSENSFSDTASIPTLSPTPSIGIQLPRFQLLPSENNFLHFTRPSSVADNQAKKHARPFKAISLNLKHGSPVNDEHYRVYRQKMLEHIKAEKGSSENKKNHSVTKHSSSSQPSSSSSEVNPANAKDAAYMEKRRKNNAAAKRSRDARRAKEDELAIRTAYLERENTVLKCLLAQCTNCSFQLVNSSCVSNM</sequence>
<feature type="region of interest" description="Disordered" evidence="7">
    <location>
        <begin position="259"/>
        <end position="319"/>
    </location>
</feature>
<evidence type="ECO:0000313" key="10">
    <source>
        <dbReference type="Proteomes" id="UP000502823"/>
    </source>
</evidence>
<feature type="domain" description="BZIP" evidence="8">
    <location>
        <begin position="295"/>
        <end position="338"/>
    </location>
</feature>
<name>A0A6L2PW94_COPFO</name>
<evidence type="ECO:0000256" key="4">
    <source>
        <dbReference type="ARBA" id="ARBA00023125"/>
    </source>
</evidence>
<dbReference type="Gene3D" id="1.20.5.170">
    <property type="match status" value="1"/>
</dbReference>
<accession>A0A6L2PW94</accession>
<dbReference type="PANTHER" id="PTHR11988:SF42">
    <property type="entry name" value="PROTEIN GIANT"/>
    <property type="match status" value="1"/>
</dbReference>
<keyword evidence="6" id="KW-0539">Nucleus</keyword>
<keyword evidence="3" id="KW-0805">Transcription regulation</keyword>
<feature type="compositionally biased region" description="Low complexity" evidence="7">
    <location>
        <begin position="276"/>
        <end position="286"/>
    </location>
</feature>
<organism evidence="9 10">
    <name type="scientific">Coptotermes formosanus</name>
    <name type="common">Formosan subterranean termite</name>
    <dbReference type="NCBI Taxonomy" id="36987"/>
    <lineage>
        <taxon>Eukaryota</taxon>
        <taxon>Metazoa</taxon>
        <taxon>Ecdysozoa</taxon>
        <taxon>Arthropoda</taxon>
        <taxon>Hexapoda</taxon>
        <taxon>Insecta</taxon>
        <taxon>Pterygota</taxon>
        <taxon>Neoptera</taxon>
        <taxon>Polyneoptera</taxon>
        <taxon>Dictyoptera</taxon>
        <taxon>Blattodea</taxon>
        <taxon>Blattoidea</taxon>
        <taxon>Termitoidae</taxon>
        <taxon>Rhinotermitidae</taxon>
        <taxon>Coptotermes</taxon>
    </lineage>
</organism>
<evidence type="ECO:0000313" key="9">
    <source>
        <dbReference type="EMBL" id="GFG36903.1"/>
    </source>
</evidence>
<evidence type="ECO:0000256" key="6">
    <source>
        <dbReference type="ARBA" id="ARBA00023242"/>
    </source>
</evidence>
<dbReference type="OrthoDB" id="6626600at2759"/>
<dbReference type="SUPFAM" id="SSF57959">
    <property type="entry name" value="Leucine zipper domain"/>
    <property type="match status" value="1"/>
</dbReference>
<keyword evidence="5" id="KW-0804">Transcription</keyword>
<comment type="similarity">
    <text evidence="2">Belongs to the bZIP family. NFIL3 subfamily.</text>
</comment>
<dbReference type="GO" id="GO:0000981">
    <property type="term" value="F:DNA-binding transcription factor activity, RNA polymerase II-specific"/>
    <property type="evidence" value="ECO:0007669"/>
    <property type="project" value="TreeGrafter"/>
</dbReference>
<dbReference type="EMBL" id="BLKM01000661">
    <property type="protein sequence ID" value="GFG36903.1"/>
    <property type="molecule type" value="Genomic_DNA"/>
</dbReference>
<keyword evidence="4" id="KW-0238">DNA-binding</keyword>
<evidence type="ECO:0000256" key="1">
    <source>
        <dbReference type="ARBA" id="ARBA00004123"/>
    </source>
</evidence>
<dbReference type="GO" id="GO:0005634">
    <property type="term" value="C:nucleus"/>
    <property type="evidence" value="ECO:0007669"/>
    <property type="project" value="UniProtKB-SubCell"/>
</dbReference>
<evidence type="ECO:0000256" key="2">
    <source>
        <dbReference type="ARBA" id="ARBA00006079"/>
    </source>
</evidence>
<feature type="compositionally biased region" description="Basic and acidic residues" evidence="7">
    <location>
        <begin position="259"/>
        <end position="268"/>
    </location>
</feature>
<comment type="subcellular location">
    <subcellularLocation>
        <location evidence="1">Nucleus</location>
    </subcellularLocation>
</comment>
<evidence type="ECO:0000259" key="8">
    <source>
        <dbReference type="PROSITE" id="PS50217"/>
    </source>
</evidence>